<reference evidence="1 2" key="1">
    <citation type="submission" date="2013-01" db="EMBL/GenBank/DDBJ databases">
        <title>The Genome Sequence of Clostridium clostridioforme 90A8.</title>
        <authorList>
            <consortium name="The Broad Institute Genome Sequencing Platform"/>
            <person name="Earl A."/>
            <person name="Ward D."/>
            <person name="Feldgarden M."/>
            <person name="Gevers D."/>
            <person name="Courvalin P."/>
            <person name="Lambert T."/>
            <person name="Walker B."/>
            <person name="Young S.K."/>
            <person name="Zeng Q."/>
            <person name="Gargeya S."/>
            <person name="Fitzgerald M."/>
            <person name="Haas B."/>
            <person name="Abouelleil A."/>
            <person name="Alvarado L."/>
            <person name="Arachchi H.M."/>
            <person name="Berlin A.M."/>
            <person name="Chapman S.B."/>
            <person name="Dewar J."/>
            <person name="Goldberg J."/>
            <person name="Griggs A."/>
            <person name="Gujja S."/>
            <person name="Hansen M."/>
            <person name="Howarth C."/>
            <person name="Imamovic A."/>
            <person name="Larimer J."/>
            <person name="McCowan C."/>
            <person name="Murphy C."/>
            <person name="Neiman D."/>
            <person name="Pearson M."/>
            <person name="Priest M."/>
            <person name="Roberts A."/>
            <person name="Saif S."/>
            <person name="Shea T."/>
            <person name="Sisk P."/>
            <person name="Sykes S."/>
            <person name="Wortman J."/>
            <person name="Nusbaum C."/>
            <person name="Birren B."/>
        </authorList>
    </citation>
    <scope>NUCLEOTIDE SEQUENCE [LARGE SCALE GENOMIC DNA]</scope>
    <source>
        <strain evidence="1 2">90A8</strain>
    </source>
</reference>
<dbReference type="AlphaFoldDB" id="A0A0E2H649"/>
<gene>
    <name evidence="1" type="ORF">HMPREF1090_04321</name>
</gene>
<dbReference type="EMBL" id="AGYR01000048">
    <property type="protein sequence ID" value="ENZ10192.1"/>
    <property type="molecule type" value="Genomic_DNA"/>
</dbReference>
<evidence type="ECO:0000313" key="1">
    <source>
        <dbReference type="EMBL" id="ENZ10192.1"/>
    </source>
</evidence>
<dbReference type="HOGENOM" id="CLU_3307226_0_0_9"/>
<dbReference type="PATRIC" id="fig|999408.3.peg.4636"/>
<evidence type="ECO:0000313" key="2">
    <source>
        <dbReference type="Proteomes" id="UP000013085"/>
    </source>
</evidence>
<dbReference type="Proteomes" id="UP000013085">
    <property type="component" value="Unassembled WGS sequence"/>
</dbReference>
<comment type="caution">
    <text evidence="1">The sequence shown here is derived from an EMBL/GenBank/DDBJ whole genome shotgun (WGS) entry which is preliminary data.</text>
</comment>
<accession>A0A0E2H649</accession>
<organism evidence="1 2">
    <name type="scientific">[Clostridium] clostridioforme 90A8</name>
    <dbReference type="NCBI Taxonomy" id="999408"/>
    <lineage>
        <taxon>Bacteria</taxon>
        <taxon>Bacillati</taxon>
        <taxon>Bacillota</taxon>
        <taxon>Clostridia</taxon>
        <taxon>Lachnospirales</taxon>
        <taxon>Lachnospiraceae</taxon>
        <taxon>Enterocloster</taxon>
    </lineage>
</organism>
<sequence>MKDLPKKIKKLNKLCDQLIELLVKAYIILLVIEALTKIV</sequence>
<proteinExistence type="predicted"/>
<protein>
    <submittedName>
        <fullName evidence="1">Uncharacterized protein</fullName>
    </submittedName>
</protein>
<name>A0A0E2H649_9FIRM</name>